<comment type="caution">
    <text evidence="7">The sequence shown here is derived from an EMBL/GenBank/DDBJ whole genome shotgun (WGS) entry which is preliminary data.</text>
</comment>
<dbReference type="Pfam" id="PF04347">
    <property type="entry name" value="FliO"/>
    <property type="match status" value="1"/>
</dbReference>
<organism evidence="7 8">
    <name type="scientific">Granulicella sibirica</name>
    <dbReference type="NCBI Taxonomy" id="2479048"/>
    <lineage>
        <taxon>Bacteria</taxon>
        <taxon>Pseudomonadati</taxon>
        <taxon>Acidobacteriota</taxon>
        <taxon>Terriglobia</taxon>
        <taxon>Terriglobales</taxon>
        <taxon>Acidobacteriaceae</taxon>
        <taxon>Granulicella</taxon>
    </lineage>
</organism>
<evidence type="ECO:0000256" key="2">
    <source>
        <dbReference type="ARBA" id="ARBA00022475"/>
    </source>
</evidence>
<name>A0A4Q0T3P9_9BACT</name>
<dbReference type="EMBL" id="RDSM01000002">
    <property type="protein sequence ID" value="RXH56609.1"/>
    <property type="molecule type" value="Genomic_DNA"/>
</dbReference>
<feature type="region of interest" description="Disordered" evidence="6">
    <location>
        <begin position="1"/>
        <end position="24"/>
    </location>
</feature>
<evidence type="ECO:0000256" key="4">
    <source>
        <dbReference type="ARBA" id="ARBA00022989"/>
    </source>
</evidence>
<evidence type="ECO:0000256" key="6">
    <source>
        <dbReference type="SAM" id="MobiDB-lite"/>
    </source>
</evidence>
<dbReference type="Proteomes" id="UP000289437">
    <property type="component" value="Unassembled WGS sequence"/>
</dbReference>
<evidence type="ECO:0008006" key="9">
    <source>
        <dbReference type="Google" id="ProtNLM"/>
    </source>
</evidence>
<sequence>MELVRGGQRDRRQDDGPLENAEHVSQAALPLTGRRIEGVAGWLLGLIHHRIAGSERRSLKVLETLNLGGGRQVALISCAGERYLVGMGSDSVETIVCVGDSSKTALEDVCL</sequence>
<dbReference type="GO" id="GO:0016020">
    <property type="term" value="C:membrane"/>
    <property type="evidence" value="ECO:0007669"/>
    <property type="project" value="InterPro"/>
</dbReference>
<keyword evidence="2" id="KW-1003">Cell membrane</keyword>
<evidence type="ECO:0000313" key="8">
    <source>
        <dbReference type="Proteomes" id="UP000289437"/>
    </source>
</evidence>
<keyword evidence="5" id="KW-0472">Membrane</keyword>
<accession>A0A4Q0T3P9</accession>
<dbReference type="AlphaFoldDB" id="A0A4Q0T3P9"/>
<reference evidence="8" key="2">
    <citation type="submission" date="2019-02" db="EMBL/GenBank/DDBJ databases">
        <title>Granulicella sibirica sp. nov., a psychrotolerant acidobacterium isolated from an organic soil layer in forested tundra, West Siberia.</title>
        <authorList>
            <person name="Oshkin I.Y."/>
            <person name="Kulichevskaya I.S."/>
            <person name="Rijpstra W.I.C."/>
            <person name="Sinninghe Damste J.S."/>
            <person name="Rakitin A.L."/>
            <person name="Ravin N.V."/>
            <person name="Dedysh S.N."/>
        </authorList>
    </citation>
    <scope>NUCLEOTIDE SEQUENCE [LARGE SCALE GENOMIC DNA]</scope>
    <source>
        <strain evidence="8">AF10</strain>
    </source>
</reference>
<evidence type="ECO:0000313" key="7">
    <source>
        <dbReference type="EMBL" id="RXH56609.1"/>
    </source>
</evidence>
<evidence type="ECO:0000256" key="5">
    <source>
        <dbReference type="ARBA" id="ARBA00023136"/>
    </source>
</evidence>
<evidence type="ECO:0000256" key="1">
    <source>
        <dbReference type="ARBA" id="ARBA00004236"/>
    </source>
</evidence>
<proteinExistence type="predicted"/>
<gene>
    <name evidence="7" type="ORF">GRAN_3466</name>
</gene>
<keyword evidence="3" id="KW-0812">Transmembrane</keyword>
<comment type="subcellular location">
    <subcellularLocation>
        <location evidence="1">Cell membrane</location>
    </subcellularLocation>
</comment>
<keyword evidence="8" id="KW-1185">Reference proteome</keyword>
<dbReference type="GO" id="GO:0044781">
    <property type="term" value="P:bacterial-type flagellum organization"/>
    <property type="evidence" value="ECO:0007669"/>
    <property type="project" value="InterPro"/>
</dbReference>
<evidence type="ECO:0000256" key="3">
    <source>
        <dbReference type="ARBA" id="ARBA00022692"/>
    </source>
</evidence>
<keyword evidence="4" id="KW-1133">Transmembrane helix</keyword>
<dbReference type="InterPro" id="IPR022781">
    <property type="entry name" value="Flagellar_biosynth_FliO"/>
</dbReference>
<reference evidence="7 8" key="1">
    <citation type="submission" date="2018-11" db="EMBL/GenBank/DDBJ databases">
        <authorList>
            <person name="Mardanov A.V."/>
            <person name="Ravin N.V."/>
            <person name="Dedysh S.N."/>
        </authorList>
    </citation>
    <scope>NUCLEOTIDE SEQUENCE [LARGE SCALE GENOMIC DNA]</scope>
    <source>
        <strain evidence="7 8">AF10</strain>
    </source>
</reference>
<protein>
    <recommendedName>
        <fullName evidence="9">Flagellar biosynthesis protein FliO</fullName>
    </recommendedName>
</protein>